<accession>A0A1F5H338</accession>
<evidence type="ECO:0000313" key="1">
    <source>
        <dbReference type="EMBL" id="OGD98570.1"/>
    </source>
</evidence>
<dbReference type="AlphaFoldDB" id="A0A1F5H338"/>
<sequence>MTQERELQQRPENQSIARKRRELKILGRLAAEGRLSPDILERREATLRALVELEPTSVRAWELRAKYRGEEARFHDLCVKFNEKFGELHRLDKDALDVIAGRTAQNPISHSEWARFVYCDERIPIEVVKKRFGNFLPRFKRRIEQIGFKVVDLVPQIDRTKGREGQYYLTPITEEPKKAEEPEKIEAERPKLIFFEDLNQIEVDGRAITLTGKQAKVLQVLARNLDQKIPSRQLSQEALGNSSPSKAQLRDFISAIPGSEKSWR</sequence>
<dbReference type="Proteomes" id="UP000177039">
    <property type="component" value="Unassembled WGS sequence"/>
</dbReference>
<reference evidence="1 2" key="1">
    <citation type="journal article" date="2016" name="Nat. Commun.">
        <title>Thousands of microbial genomes shed light on interconnected biogeochemical processes in an aquifer system.</title>
        <authorList>
            <person name="Anantharaman K."/>
            <person name="Brown C.T."/>
            <person name="Hug L.A."/>
            <person name="Sharon I."/>
            <person name="Castelle C.J."/>
            <person name="Probst A.J."/>
            <person name="Thomas B.C."/>
            <person name="Singh A."/>
            <person name="Wilkins M.J."/>
            <person name="Karaoz U."/>
            <person name="Brodie E.L."/>
            <person name="Williams K.H."/>
            <person name="Hubbard S.S."/>
            <person name="Banfield J.F."/>
        </authorList>
    </citation>
    <scope>NUCLEOTIDE SEQUENCE [LARGE SCALE GENOMIC DNA]</scope>
</reference>
<organism evidence="1 2">
    <name type="scientific">Candidatus Curtissbacteria bacterium RIFCSPLOWO2_01_FULL_42_50</name>
    <dbReference type="NCBI Taxonomy" id="1797730"/>
    <lineage>
        <taxon>Bacteria</taxon>
        <taxon>Candidatus Curtissiibacteriota</taxon>
    </lineage>
</organism>
<comment type="caution">
    <text evidence="1">The sequence shown here is derived from an EMBL/GenBank/DDBJ whole genome shotgun (WGS) entry which is preliminary data.</text>
</comment>
<gene>
    <name evidence="1" type="ORF">A3B54_05305</name>
</gene>
<dbReference type="InterPro" id="IPR036388">
    <property type="entry name" value="WH-like_DNA-bd_sf"/>
</dbReference>
<evidence type="ECO:0000313" key="2">
    <source>
        <dbReference type="Proteomes" id="UP000177039"/>
    </source>
</evidence>
<proteinExistence type="predicted"/>
<dbReference type="Gene3D" id="1.10.10.10">
    <property type="entry name" value="Winged helix-like DNA-binding domain superfamily/Winged helix DNA-binding domain"/>
    <property type="match status" value="1"/>
</dbReference>
<name>A0A1F5H338_9BACT</name>
<dbReference type="EMBL" id="MFBT01000034">
    <property type="protein sequence ID" value="OGD98570.1"/>
    <property type="molecule type" value="Genomic_DNA"/>
</dbReference>
<protein>
    <submittedName>
        <fullName evidence="1">Uncharacterized protein</fullName>
    </submittedName>
</protein>